<protein>
    <submittedName>
        <fullName evidence="11">FabD/lysophospholipase-like protein</fullName>
    </submittedName>
</protein>
<evidence type="ECO:0000313" key="12">
    <source>
        <dbReference type="Proteomes" id="UP000235371"/>
    </source>
</evidence>
<dbReference type="GO" id="GO:0016042">
    <property type="term" value="P:lipid catabolic process"/>
    <property type="evidence" value="ECO:0007669"/>
    <property type="project" value="UniProtKB-UniRule"/>
</dbReference>
<feature type="short sequence motif" description="DGA/G" evidence="8">
    <location>
        <begin position="689"/>
        <end position="691"/>
    </location>
</feature>
<keyword evidence="4" id="KW-0862">Zinc</keyword>
<evidence type="ECO:0000256" key="6">
    <source>
        <dbReference type="ARBA" id="ARBA00023098"/>
    </source>
</evidence>
<dbReference type="InterPro" id="IPR016035">
    <property type="entry name" value="Acyl_Trfase/lysoPLipase"/>
</dbReference>
<dbReference type="CDD" id="cd07199">
    <property type="entry name" value="Pat17_PNPLA8_PNPLA9_like"/>
    <property type="match status" value="1"/>
</dbReference>
<dbReference type="GO" id="GO:0047499">
    <property type="term" value="F:calcium-independent phospholipase A2 activity"/>
    <property type="evidence" value="ECO:0007669"/>
    <property type="project" value="TreeGrafter"/>
</dbReference>
<dbReference type="SUPFAM" id="SSF57850">
    <property type="entry name" value="RING/U-box"/>
    <property type="match status" value="1"/>
</dbReference>
<keyword evidence="12" id="KW-1185">Reference proteome</keyword>
<dbReference type="SMART" id="SM00184">
    <property type="entry name" value="RING"/>
    <property type="match status" value="1"/>
</dbReference>
<keyword evidence="6 8" id="KW-0443">Lipid metabolism</keyword>
<accession>A0A2J6TB70</accession>
<keyword evidence="1" id="KW-0479">Metal-binding</keyword>
<gene>
    <name evidence="11" type="ORF">K444DRAFT_561386</name>
</gene>
<evidence type="ECO:0000256" key="7">
    <source>
        <dbReference type="PROSITE-ProRule" id="PRU00175"/>
    </source>
</evidence>
<organism evidence="11 12">
    <name type="scientific">Hyaloscypha bicolor E</name>
    <dbReference type="NCBI Taxonomy" id="1095630"/>
    <lineage>
        <taxon>Eukaryota</taxon>
        <taxon>Fungi</taxon>
        <taxon>Dikarya</taxon>
        <taxon>Ascomycota</taxon>
        <taxon>Pezizomycotina</taxon>
        <taxon>Leotiomycetes</taxon>
        <taxon>Helotiales</taxon>
        <taxon>Hyaloscyphaceae</taxon>
        <taxon>Hyaloscypha</taxon>
        <taxon>Hyaloscypha bicolor</taxon>
    </lineage>
</organism>
<keyword evidence="2 7" id="KW-0863">Zinc-finger</keyword>
<evidence type="ECO:0000256" key="3">
    <source>
        <dbReference type="ARBA" id="ARBA00022801"/>
    </source>
</evidence>
<keyword evidence="3 8" id="KW-0378">Hydrolase</keyword>
<dbReference type="PROSITE" id="PS51635">
    <property type="entry name" value="PNPLA"/>
    <property type="match status" value="1"/>
</dbReference>
<dbReference type="Gene3D" id="3.30.40.10">
    <property type="entry name" value="Zinc/RING finger domain, C3HC4 (zinc finger)"/>
    <property type="match status" value="1"/>
</dbReference>
<feature type="short sequence motif" description="GXSXG" evidence="8">
    <location>
        <begin position="527"/>
        <end position="531"/>
    </location>
</feature>
<dbReference type="InterPro" id="IPR001841">
    <property type="entry name" value="Znf_RING"/>
</dbReference>
<dbReference type="OrthoDB" id="5384553at2759"/>
<dbReference type="Gene3D" id="3.40.1090.10">
    <property type="entry name" value="Cytosolic phospholipase A2 catalytic domain"/>
    <property type="match status" value="1"/>
</dbReference>
<dbReference type="PANTHER" id="PTHR24185:SF1">
    <property type="entry name" value="CALCIUM-INDEPENDENT PHOSPHOLIPASE A2-GAMMA"/>
    <property type="match status" value="1"/>
</dbReference>
<dbReference type="InterPro" id="IPR017907">
    <property type="entry name" value="Znf_RING_CS"/>
</dbReference>
<evidence type="ECO:0000313" key="11">
    <source>
        <dbReference type="EMBL" id="PMD60265.1"/>
    </source>
</evidence>
<name>A0A2J6TB70_9HELO</name>
<evidence type="ECO:0000256" key="2">
    <source>
        <dbReference type="ARBA" id="ARBA00022771"/>
    </source>
</evidence>
<feature type="active site" description="Proton acceptor" evidence="8">
    <location>
        <position position="689"/>
    </location>
</feature>
<dbReference type="PROSITE" id="PS00518">
    <property type="entry name" value="ZF_RING_1"/>
    <property type="match status" value="1"/>
</dbReference>
<feature type="active site" description="Nucleophile" evidence="8">
    <location>
        <position position="529"/>
    </location>
</feature>
<proteinExistence type="predicted"/>
<evidence type="ECO:0000259" key="10">
    <source>
        <dbReference type="PROSITE" id="PS51635"/>
    </source>
</evidence>
<dbReference type="PROSITE" id="PS50089">
    <property type="entry name" value="ZF_RING_2"/>
    <property type="match status" value="1"/>
</dbReference>
<dbReference type="InterPro" id="IPR013083">
    <property type="entry name" value="Znf_RING/FYVE/PHD"/>
</dbReference>
<evidence type="ECO:0000256" key="4">
    <source>
        <dbReference type="ARBA" id="ARBA00022833"/>
    </source>
</evidence>
<dbReference type="InterPro" id="IPR002641">
    <property type="entry name" value="PNPLA_dom"/>
</dbReference>
<dbReference type="GeneID" id="36585013"/>
<feature type="domain" description="PNPLA" evidence="10">
    <location>
        <begin position="489"/>
        <end position="702"/>
    </location>
</feature>
<reference evidence="11 12" key="1">
    <citation type="submission" date="2016-04" db="EMBL/GenBank/DDBJ databases">
        <title>A degradative enzymes factory behind the ericoid mycorrhizal symbiosis.</title>
        <authorList>
            <consortium name="DOE Joint Genome Institute"/>
            <person name="Martino E."/>
            <person name="Morin E."/>
            <person name="Grelet G."/>
            <person name="Kuo A."/>
            <person name="Kohler A."/>
            <person name="Daghino S."/>
            <person name="Barry K."/>
            <person name="Choi C."/>
            <person name="Cichocki N."/>
            <person name="Clum A."/>
            <person name="Copeland A."/>
            <person name="Hainaut M."/>
            <person name="Haridas S."/>
            <person name="Labutti K."/>
            <person name="Lindquist E."/>
            <person name="Lipzen A."/>
            <person name="Khouja H.-R."/>
            <person name="Murat C."/>
            <person name="Ohm R."/>
            <person name="Olson A."/>
            <person name="Spatafora J."/>
            <person name="Veneault-Fourrey C."/>
            <person name="Henrissat B."/>
            <person name="Grigoriev I."/>
            <person name="Martin F."/>
            <person name="Perotto S."/>
        </authorList>
    </citation>
    <scope>NUCLEOTIDE SEQUENCE [LARGE SCALE GENOMIC DNA]</scope>
    <source>
        <strain evidence="11 12">E</strain>
    </source>
</reference>
<dbReference type="RefSeq" id="XP_024737169.1">
    <property type="nucleotide sequence ID" value="XM_024876936.1"/>
</dbReference>
<dbReference type="PANTHER" id="PTHR24185">
    <property type="entry name" value="CALCIUM-INDEPENDENT PHOSPHOLIPASE A2-GAMMA"/>
    <property type="match status" value="1"/>
</dbReference>
<evidence type="ECO:0000256" key="8">
    <source>
        <dbReference type="PROSITE-ProRule" id="PRU01161"/>
    </source>
</evidence>
<dbReference type="Pfam" id="PF01734">
    <property type="entry name" value="Patatin"/>
    <property type="match status" value="1"/>
</dbReference>
<dbReference type="Proteomes" id="UP000235371">
    <property type="component" value="Unassembled WGS sequence"/>
</dbReference>
<dbReference type="InParanoid" id="A0A2J6TB70"/>
<sequence length="990" mass="111449">MALCAHQQWLRVHRDENGFVLQYGNRLYNITNSLPQPARQYPSLIFFIGKQSKSRALRALFPGNSISNCRKYGIANICADPTTTNDAHPTLIADSSPDHAQTNLRGKVVCHETTNQPVAWPDDESGPPTQQGLVDHLHARLLSLFVDVLCIFAQDCGGLDGVADRLTSWATIGSASSLSNSIRPRLLVVTTIPGHAFDSESLRFRLGVLADPKFAGSFSSLKVVNILGATRRPSRSLFSGLKEILQDETRTARIERINTHTLFSMTHITAFFEMSLRNFATSPRDTFDFIKSSREGNPVSQNFQYHLQSFMSLCLKHRLPDNISYDFIASAIVLDSFPPGMHMFNPSDVFRTLYRYECLLGLREFASAQQLSRESICADIEARIISLFSEMKYGGQSAATLRQRSLEQNSQHLQLLRSNIDCFICLQRKLEHIMDCGHGICDICIRIHVFSNPTKGREYYYDITSCPQCLTKINFQAKTLPPTCRVRFLAIDGGGSRGIVSLGFIEELRQALGLHYPVQENFDYSIGTSSGGLATIGLFGKNWTPKQCLSFFLKFARIIFPPNVLIGYSICAIIRRIFAFYLEDGKYNAAVLEDALQEALGLGPILGPVRSGPSGMRFAVTATTISDATLCLISNYNGEGQHGKDSRYKHLRATQATEDILLWEAARCTTAAPSYFKPKHLHSFGTFQDGGLKYNNPVRPGLREIRRIWNNGDCDLVLSIGTGFEQKLMSPVASNVRNLLQDGAMARFYRAAMESLSLNGQISWEDHWSGLEEDAKRQQFRLNLPLEGKEPEIDDVDKMQYLHDQIRNHLGDIEGIARAFKAVTFFFELDGPLVDEGGRYYCRGSILSRSPDSRDLIQSLGSSYPYAQFFNHDLSLGFLSASDICKLCGRFQKAVTFHVRHPSDRVNLQLVFNRLFRRSISGFPQPIEWFVERQKFNARFGRPDHESRIARELSCSCELQRHGEVPALASDSRKRSLPIRMGICRKRRRL</sequence>
<dbReference type="AlphaFoldDB" id="A0A2J6TB70"/>
<dbReference type="EMBL" id="KZ613791">
    <property type="protein sequence ID" value="PMD60265.1"/>
    <property type="molecule type" value="Genomic_DNA"/>
</dbReference>
<dbReference type="GO" id="GO:0008270">
    <property type="term" value="F:zinc ion binding"/>
    <property type="evidence" value="ECO:0007669"/>
    <property type="project" value="UniProtKB-KW"/>
</dbReference>
<evidence type="ECO:0000256" key="5">
    <source>
        <dbReference type="ARBA" id="ARBA00022963"/>
    </source>
</evidence>
<dbReference type="GO" id="GO:0046486">
    <property type="term" value="P:glycerolipid metabolic process"/>
    <property type="evidence" value="ECO:0007669"/>
    <property type="project" value="UniProtKB-ARBA"/>
</dbReference>
<feature type="short sequence motif" description="GXGXXG" evidence="8">
    <location>
        <begin position="493"/>
        <end position="498"/>
    </location>
</feature>
<dbReference type="GO" id="GO:0016020">
    <property type="term" value="C:membrane"/>
    <property type="evidence" value="ECO:0007669"/>
    <property type="project" value="TreeGrafter"/>
</dbReference>
<evidence type="ECO:0000256" key="1">
    <source>
        <dbReference type="ARBA" id="ARBA00022723"/>
    </source>
</evidence>
<evidence type="ECO:0000259" key="9">
    <source>
        <dbReference type="PROSITE" id="PS50089"/>
    </source>
</evidence>
<dbReference type="GO" id="GO:0019369">
    <property type="term" value="P:arachidonate metabolic process"/>
    <property type="evidence" value="ECO:0007669"/>
    <property type="project" value="TreeGrafter"/>
</dbReference>
<keyword evidence="5 8" id="KW-0442">Lipid degradation</keyword>
<dbReference type="SUPFAM" id="SSF52151">
    <property type="entry name" value="FabD/lysophospholipase-like"/>
    <property type="match status" value="1"/>
</dbReference>
<feature type="domain" description="RING-type" evidence="9">
    <location>
        <begin position="422"/>
        <end position="469"/>
    </location>
</feature>